<dbReference type="InterPro" id="IPR006694">
    <property type="entry name" value="Fatty_acid_hydroxylase"/>
</dbReference>
<evidence type="ECO:0000256" key="5">
    <source>
        <dbReference type="SAM" id="Phobius"/>
    </source>
</evidence>
<dbReference type="GO" id="GO:0008610">
    <property type="term" value="P:lipid biosynthetic process"/>
    <property type="evidence" value="ECO:0007669"/>
    <property type="project" value="InterPro"/>
</dbReference>
<dbReference type="Pfam" id="PF04116">
    <property type="entry name" value="FA_hydroxylase"/>
    <property type="match status" value="1"/>
</dbReference>
<feature type="transmembrane region" description="Helical" evidence="5">
    <location>
        <begin position="23"/>
        <end position="48"/>
    </location>
</feature>
<dbReference type="GO" id="GO:0016491">
    <property type="term" value="F:oxidoreductase activity"/>
    <property type="evidence" value="ECO:0007669"/>
    <property type="project" value="InterPro"/>
</dbReference>
<reference evidence="8 9" key="1">
    <citation type="journal article" date="2013" name="PLoS ONE">
        <title>Predicting the Proteins of Angomonas deanei, Strigomonas culicis and Their Respective Endosymbionts Reveals New Aspects of the Trypanosomatidae Family.</title>
        <authorList>
            <person name="Motta M.C."/>
            <person name="Martins A.C."/>
            <person name="de Souza S.S."/>
            <person name="Catta-Preta C.M."/>
            <person name="Silva R."/>
            <person name="Klein C.C."/>
            <person name="de Almeida L.G."/>
            <person name="de Lima Cunha O."/>
            <person name="Ciapina L.P."/>
            <person name="Brocchi M."/>
            <person name="Colabardini A.C."/>
            <person name="de Araujo Lima B."/>
            <person name="Machado C.R."/>
            <person name="de Almeida Soares C.M."/>
            <person name="Probst C.M."/>
            <person name="de Menezes C.B."/>
            <person name="Thompson C.E."/>
            <person name="Bartholomeu D.C."/>
            <person name="Gradia D.F."/>
            <person name="Pavoni D.P."/>
            <person name="Grisard E.C."/>
            <person name="Fantinatti-Garboggini F."/>
            <person name="Marchini F.K."/>
            <person name="Rodrigues-Luiz G.F."/>
            <person name="Wagner G."/>
            <person name="Goldman G.H."/>
            <person name="Fietto J.L."/>
            <person name="Elias M.C."/>
            <person name="Goldman M.H."/>
            <person name="Sagot M.F."/>
            <person name="Pereira M."/>
            <person name="Stoco P.H."/>
            <person name="de Mendonca-Neto R.P."/>
            <person name="Teixeira S.M."/>
            <person name="Maciel T.E."/>
            <person name="de Oliveira Mendes T.A."/>
            <person name="Urmenyi T.P."/>
            <person name="de Souza W."/>
            <person name="Schenkman S."/>
            <person name="de Vasconcelos A.T."/>
        </authorList>
    </citation>
    <scope>NUCLEOTIDE SEQUENCE [LARGE SCALE GENOMIC DNA]</scope>
</reference>
<gene>
    <name evidence="8" type="ORF">STCU_03609</name>
    <name evidence="7" type="ORF">STCU_07547</name>
</gene>
<evidence type="ECO:0000256" key="1">
    <source>
        <dbReference type="ARBA" id="ARBA00004370"/>
    </source>
</evidence>
<dbReference type="InterPro" id="IPR050307">
    <property type="entry name" value="Sterol_Desaturase_Related"/>
</dbReference>
<dbReference type="EMBL" id="ATMH01003609">
    <property type="protein sequence ID" value="EPY31127.1"/>
    <property type="molecule type" value="Genomic_DNA"/>
</dbReference>
<evidence type="ECO:0000313" key="8">
    <source>
        <dbReference type="EMBL" id="EPY31127.1"/>
    </source>
</evidence>
<dbReference type="GO" id="GO:0005506">
    <property type="term" value="F:iron ion binding"/>
    <property type="evidence" value="ECO:0007669"/>
    <property type="project" value="InterPro"/>
</dbReference>
<organism evidence="8 9">
    <name type="scientific">Strigomonas culicis</name>
    <dbReference type="NCBI Taxonomy" id="28005"/>
    <lineage>
        <taxon>Eukaryota</taxon>
        <taxon>Discoba</taxon>
        <taxon>Euglenozoa</taxon>
        <taxon>Kinetoplastea</taxon>
        <taxon>Metakinetoplastina</taxon>
        <taxon>Trypanosomatida</taxon>
        <taxon>Trypanosomatidae</taxon>
        <taxon>Strigomonadinae</taxon>
        <taxon>Strigomonas</taxon>
    </lineage>
</organism>
<dbReference type="GO" id="GO:0016020">
    <property type="term" value="C:membrane"/>
    <property type="evidence" value="ECO:0007669"/>
    <property type="project" value="UniProtKB-SubCell"/>
</dbReference>
<feature type="transmembrane region" description="Helical" evidence="5">
    <location>
        <begin position="68"/>
        <end position="90"/>
    </location>
</feature>
<comment type="caution">
    <text evidence="8">The sequence shown here is derived from an EMBL/GenBank/DDBJ whole genome shotgun (WGS) entry which is preliminary data.</text>
</comment>
<dbReference type="PANTHER" id="PTHR11863">
    <property type="entry name" value="STEROL DESATURASE"/>
    <property type="match status" value="1"/>
</dbReference>
<name>S9UK00_9TRYP</name>
<dbReference type="OrthoDB" id="408954at2759"/>
<evidence type="ECO:0000256" key="2">
    <source>
        <dbReference type="ARBA" id="ARBA00022692"/>
    </source>
</evidence>
<reference evidence="8" key="2">
    <citation type="submission" date="2013-03" db="EMBL/GenBank/DDBJ databases">
        <authorList>
            <person name="Motta M.C.M."/>
            <person name="Martins A.C.A."/>
            <person name="Preta C.M.C.C."/>
            <person name="Silva R."/>
            <person name="de Souza S.S."/>
            <person name="Klein C.C."/>
            <person name="de Almeida L.G.P."/>
            <person name="Cunha O.L."/>
            <person name="Colabardini A.C."/>
            <person name="Lima B.A."/>
            <person name="Machado C.R."/>
            <person name="Soares C.M.A."/>
            <person name="de Menezes C.B.A."/>
            <person name="Bartolomeu D.C."/>
            <person name="Grisard E.C."/>
            <person name="Fantinatti-Garboggini F."/>
            <person name="Rodrigues-Luiz G.F."/>
            <person name="Wagner G."/>
            <person name="Goldman G.H."/>
            <person name="Fietto J.L.R."/>
            <person name="Ciapina L.P."/>
            <person name="Brocchi M."/>
            <person name="Elias M.C."/>
            <person name="Goldman M.H.S."/>
            <person name="Sagot M.-F."/>
            <person name="Pereira M."/>
            <person name="Stoco P.H."/>
            <person name="Teixeira S.M.R."/>
            <person name="de Mendonca-Neto R.P."/>
            <person name="Maciel T.E.F."/>
            <person name="Mendes T.A.O."/>
            <person name="Urmenyi T.P."/>
            <person name="Teixeira M.M.G."/>
            <person name="de Camargo E.F.P."/>
            <person name="de Sousa W."/>
            <person name="Schenkman S."/>
            <person name="de Vasconcelos A.T.R."/>
        </authorList>
    </citation>
    <scope>NUCLEOTIDE SEQUENCE</scope>
</reference>
<feature type="transmembrane region" description="Helical" evidence="5">
    <location>
        <begin position="110"/>
        <end position="131"/>
    </location>
</feature>
<evidence type="ECO:0000256" key="4">
    <source>
        <dbReference type="ARBA" id="ARBA00023136"/>
    </source>
</evidence>
<comment type="subcellular location">
    <subcellularLocation>
        <location evidence="1">Membrane</location>
    </subcellularLocation>
</comment>
<evidence type="ECO:0000256" key="3">
    <source>
        <dbReference type="ARBA" id="ARBA00022989"/>
    </source>
</evidence>
<dbReference type="EMBL" id="ATMH01007547">
    <property type="protein sequence ID" value="EPY23693.1"/>
    <property type="molecule type" value="Genomic_DNA"/>
</dbReference>
<feature type="transmembrane region" description="Helical" evidence="5">
    <location>
        <begin position="192"/>
        <end position="210"/>
    </location>
</feature>
<proteinExistence type="predicted"/>
<keyword evidence="4 5" id="KW-0472">Membrane</keyword>
<evidence type="ECO:0000313" key="9">
    <source>
        <dbReference type="Proteomes" id="UP000015354"/>
    </source>
</evidence>
<sequence length="278" mass="32349">MASDLLTQATSELVPWQKTALELAFVGIIYIGFAFYNRVVIPAVACCVTKRIPYRAPPLEKLTTKDRVYIMFSKVITALFVYHVYCFVVNTKVSRMTVDFFNVEAVLRALKWFPVHLFLLILLYDFFYTLFHWALHWPPIYPLIHKHHHRQMSPFRGNDDAINDNPIEYVSGEYLHLFSLFLLTRIMPAGQVHAITAVLFIFIGGTLASLNHTRVDFHIPYMFNVNSHDYHHRQPRVNFGQYIMFWDWVFGTYQAEGTLPADKITAARARRAAARQES</sequence>
<keyword evidence="9" id="KW-1185">Reference proteome</keyword>
<keyword evidence="3 5" id="KW-1133">Transmembrane helix</keyword>
<evidence type="ECO:0000259" key="6">
    <source>
        <dbReference type="Pfam" id="PF04116"/>
    </source>
</evidence>
<evidence type="ECO:0000313" key="7">
    <source>
        <dbReference type="EMBL" id="EPY23693.1"/>
    </source>
</evidence>
<keyword evidence="2 5" id="KW-0812">Transmembrane</keyword>
<feature type="domain" description="Fatty acid hydroxylase" evidence="6">
    <location>
        <begin position="118"/>
        <end position="252"/>
    </location>
</feature>
<dbReference type="Proteomes" id="UP000015354">
    <property type="component" value="Unassembled WGS sequence"/>
</dbReference>
<dbReference type="AlphaFoldDB" id="S9UK00"/>
<protein>
    <submittedName>
        <fullName evidence="8">C-5 sterol desaturase</fullName>
    </submittedName>
</protein>
<accession>S9UK00</accession>